<reference evidence="5" key="1">
    <citation type="submission" date="2021-01" db="EMBL/GenBank/DDBJ databases">
        <title>Genome seq and assembly of Tabrizicola sp. KVB23.</title>
        <authorList>
            <person name="Chhetri G."/>
        </authorList>
    </citation>
    <scope>NUCLEOTIDE SEQUENCE</scope>
    <source>
        <strain evidence="5">KVB23</strain>
    </source>
</reference>
<evidence type="ECO:0000313" key="5">
    <source>
        <dbReference type="EMBL" id="MBL4927155.1"/>
    </source>
</evidence>
<dbReference type="SUPFAM" id="SSF46785">
    <property type="entry name" value="Winged helix' DNA-binding domain"/>
    <property type="match status" value="1"/>
</dbReference>
<dbReference type="InterPro" id="IPR036390">
    <property type="entry name" value="WH_DNA-bd_sf"/>
</dbReference>
<dbReference type="PANTHER" id="PTHR43537">
    <property type="entry name" value="TRANSCRIPTIONAL REGULATOR, GNTR FAMILY"/>
    <property type="match status" value="1"/>
</dbReference>
<dbReference type="PANTHER" id="PTHR43537:SF39">
    <property type="entry name" value="HTH-TYPE TRANSCRIPTIONAL REGULATOR MCBR"/>
    <property type="match status" value="1"/>
</dbReference>
<feature type="domain" description="GntR C-terminal" evidence="4">
    <location>
        <begin position="82"/>
        <end position="205"/>
    </location>
</feature>
<protein>
    <submittedName>
        <fullName evidence="5">GntR family transcriptional regulator</fullName>
    </submittedName>
</protein>
<dbReference type="Proteomes" id="UP000619033">
    <property type="component" value="Unassembled WGS sequence"/>
</dbReference>
<evidence type="ECO:0000256" key="1">
    <source>
        <dbReference type="ARBA" id="ARBA00023015"/>
    </source>
</evidence>
<keyword evidence="1" id="KW-0805">Transcription regulation</keyword>
<keyword evidence="6" id="KW-1185">Reference proteome</keyword>
<dbReference type="EMBL" id="JAESVP010000002">
    <property type="protein sequence ID" value="MBL4927155.1"/>
    <property type="molecule type" value="Genomic_DNA"/>
</dbReference>
<dbReference type="Gene3D" id="1.10.10.10">
    <property type="entry name" value="Winged helix-like DNA-binding domain superfamily/Winged helix DNA-binding domain"/>
    <property type="match status" value="1"/>
</dbReference>
<gene>
    <name evidence="5" type="ORF">JI744_03460</name>
</gene>
<dbReference type="GO" id="GO:0003677">
    <property type="term" value="F:DNA binding"/>
    <property type="evidence" value="ECO:0007669"/>
    <property type="project" value="UniProtKB-KW"/>
</dbReference>
<dbReference type="GO" id="GO:0003700">
    <property type="term" value="F:DNA-binding transcription factor activity"/>
    <property type="evidence" value="ECO:0007669"/>
    <property type="project" value="InterPro"/>
</dbReference>
<accession>A0A8J7SRS8</accession>
<keyword evidence="3" id="KW-0804">Transcription</keyword>
<dbReference type="RefSeq" id="WP_202658308.1">
    <property type="nucleotide sequence ID" value="NZ_JAESVP010000002.1"/>
</dbReference>
<dbReference type="Gene3D" id="1.20.120.530">
    <property type="entry name" value="GntR ligand-binding domain-like"/>
    <property type="match status" value="1"/>
</dbReference>
<dbReference type="SUPFAM" id="SSF48008">
    <property type="entry name" value="GntR ligand-binding domain-like"/>
    <property type="match status" value="1"/>
</dbReference>
<sequence>MNAEDRKIPSHELTYVRLRDMVLFGHLEPGQPVTIQGLVGDLEAGMTPVREAIRRLTAEGALLPQGNRRVTVPRLTASTLEQLAFARLTIEPKLAELAGARMTTALISRLSAIDDQVNAAIRAGDIFGYLQSNHAFHFALYEASEAAVLVDMARSLWLRFGPSLRVVAGLPGANSLTDNHAHALAAMRAGDLAGVVEAMRRDIAQGVDQVRAALESGAV</sequence>
<organism evidence="5 6">
    <name type="scientific">Fuscibacter oryzae</name>
    <dbReference type="NCBI Taxonomy" id="2803939"/>
    <lineage>
        <taxon>Bacteria</taxon>
        <taxon>Pseudomonadati</taxon>
        <taxon>Pseudomonadota</taxon>
        <taxon>Alphaproteobacteria</taxon>
        <taxon>Rhodobacterales</taxon>
        <taxon>Paracoccaceae</taxon>
        <taxon>Fuscibacter</taxon>
    </lineage>
</organism>
<dbReference type="Pfam" id="PF07729">
    <property type="entry name" value="FCD"/>
    <property type="match status" value="1"/>
</dbReference>
<dbReference type="InterPro" id="IPR036388">
    <property type="entry name" value="WH-like_DNA-bd_sf"/>
</dbReference>
<name>A0A8J7SRS8_9RHOB</name>
<dbReference type="InterPro" id="IPR011711">
    <property type="entry name" value="GntR_C"/>
</dbReference>
<evidence type="ECO:0000256" key="3">
    <source>
        <dbReference type="ARBA" id="ARBA00023163"/>
    </source>
</evidence>
<evidence type="ECO:0000259" key="4">
    <source>
        <dbReference type="SMART" id="SM00895"/>
    </source>
</evidence>
<proteinExistence type="predicted"/>
<evidence type="ECO:0000313" key="6">
    <source>
        <dbReference type="Proteomes" id="UP000619033"/>
    </source>
</evidence>
<dbReference type="InterPro" id="IPR008920">
    <property type="entry name" value="TF_FadR/GntR_C"/>
</dbReference>
<dbReference type="InterPro" id="IPR000524">
    <property type="entry name" value="Tscrpt_reg_HTH_GntR"/>
</dbReference>
<dbReference type="SMART" id="SM00895">
    <property type="entry name" value="FCD"/>
    <property type="match status" value="1"/>
</dbReference>
<keyword evidence="2" id="KW-0238">DNA-binding</keyword>
<dbReference type="AlphaFoldDB" id="A0A8J7SRS8"/>
<evidence type="ECO:0000256" key="2">
    <source>
        <dbReference type="ARBA" id="ARBA00023125"/>
    </source>
</evidence>
<comment type="caution">
    <text evidence="5">The sequence shown here is derived from an EMBL/GenBank/DDBJ whole genome shotgun (WGS) entry which is preliminary data.</text>
</comment>
<dbReference type="Pfam" id="PF00392">
    <property type="entry name" value="GntR"/>
    <property type="match status" value="1"/>
</dbReference>